<keyword evidence="1" id="KW-0472">Membrane</keyword>
<feature type="transmembrane region" description="Helical" evidence="1">
    <location>
        <begin position="267"/>
        <end position="288"/>
    </location>
</feature>
<evidence type="ECO:0000256" key="1">
    <source>
        <dbReference type="SAM" id="Phobius"/>
    </source>
</evidence>
<keyword evidence="1" id="KW-0812">Transmembrane</keyword>
<protein>
    <recommendedName>
        <fullName evidence="4">PepSY-associated TM region</fullName>
    </recommendedName>
</protein>
<dbReference type="OrthoDB" id="9760788at2"/>
<keyword evidence="3" id="KW-1185">Reference proteome</keyword>
<accession>A0A1I1SF37</accession>
<dbReference type="InterPro" id="IPR005625">
    <property type="entry name" value="PepSY-ass_TM"/>
</dbReference>
<dbReference type="STRING" id="32040.SAMN04489710_102175"/>
<dbReference type="RefSeq" id="WP_092949877.1">
    <property type="nucleotide sequence ID" value="NZ_FOMQ01000002.1"/>
</dbReference>
<evidence type="ECO:0000313" key="2">
    <source>
        <dbReference type="EMBL" id="SFD45094.1"/>
    </source>
</evidence>
<evidence type="ECO:0000313" key="3">
    <source>
        <dbReference type="Proteomes" id="UP000199517"/>
    </source>
</evidence>
<evidence type="ECO:0008006" key="4">
    <source>
        <dbReference type="Google" id="ProtNLM"/>
    </source>
</evidence>
<dbReference type="PANTHER" id="PTHR34219:SF6">
    <property type="entry name" value="BLR3280 PROTEIN"/>
    <property type="match status" value="1"/>
</dbReference>
<feature type="transmembrane region" description="Helical" evidence="1">
    <location>
        <begin position="17"/>
        <end position="39"/>
    </location>
</feature>
<dbReference type="PANTHER" id="PTHR34219">
    <property type="entry name" value="IRON-REGULATED INNER MEMBRANE PROTEIN-RELATED"/>
    <property type="match status" value="1"/>
</dbReference>
<dbReference type="EMBL" id="FOMQ01000002">
    <property type="protein sequence ID" value="SFD45094.1"/>
    <property type="molecule type" value="Genomic_DNA"/>
</dbReference>
<name>A0A1I1SF37_9BURK</name>
<dbReference type="Pfam" id="PF03929">
    <property type="entry name" value="PepSY_TM"/>
    <property type="match status" value="1"/>
</dbReference>
<gene>
    <name evidence="2" type="ORF">SAMN04489710_102175</name>
</gene>
<keyword evidence="1" id="KW-1133">Transmembrane helix</keyword>
<dbReference type="AlphaFoldDB" id="A0A1I1SF37"/>
<feature type="transmembrane region" description="Helical" evidence="1">
    <location>
        <begin position="227"/>
        <end position="246"/>
    </location>
</feature>
<proteinExistence type="predicted"/>
<organism evidence="2 3">
    <name type="scientific">Paracidovorax konjaci</name>
    <dbReference type="NCBI Taxonomy" id="32040"/>
    <lineage>
        <taxon>Bacteria</taxon>
        <taxon>Pseudomonadati</taxon>
        <taxon>Pseudomonadota</taxon>
        <taxon>Betaproteobacteria</taxon>
        <taxon>Burkholderiales</taxon>
        <taxon>Comamonadaceae</taxon>
        <taxon>Paracidovorax</taxon>
    </lineage>
</organism>
<reference evidence="3" key="1">
    <citation type="submission" date="2016-10" db="EMBL/GenBank/DDBJ databases">
        <authorList>
            <person name="Varghese N."/>
            <person name="Submissions S."/>
        </authorList>
    </citation>
    <scope>NUCLEOTIDE SEQUENCE [LARGE SCALE GENOMIC DNA]</scope>
    <source>
        <strain evidence="3">DSM 7481</strain>
    </source>
</reference>
<feature type="transmembrane region" description="Helical" evidence="1">
    <location>
        <begin position="476"/>
        <end position="497"/>
    </location>
</feature>
<dbReference type="Proteomes" id="UP000199517">
    <property type="component" value="Unassembled WGS sequence"/>
</dbReference>
<sequence length="519" mass="55682">MARLPTPRRALYLTHRWLGVAMCAFFAMWFASGMVMMYVGYPQLTDAERLAHLPPLRADAALLPPAEALARSGLAGLHDLEELRLAAASGGRPVYLARRAGAASRDAATVVDAATGEALRAVDKARAMASARAWSGPGAPQPSYGGTVQEDAFTHSRALDAHRPLHRVRLADAAGTVLYVSGTTGEVVRDASRTERVWNYAGAWIHWLYPLRGTALDPYWSTVVDTLSIAGVAAALAGTVAGLLRWRFRGRYRSGARSPYAPGAMRWHHVLGLLFAAATIAWIFSGLMSMNPWRLFDSGAPPLRTEAYRGAAPPLPAAAAAPLPVLLAGGGPGLRELRWVRAAGRTLVLASGASPQSVRVADAATGAPAVLEAGALQAAIAQLVAAPLLRVERIERYDLYHYARAEHTMTGGPARPLPVLRAVFGDAHATWVHVDPATGLVLGRLDAHRRASRWLFALLHSWDWAPLLERRPLWDALMLAGSLGGLALSATGVAIGVRRLRRTQRSSKINRPHAAVFIE</sequence>